<evidence type="ECO:0000256" key="5">
    <source>
        <dbReference type="ARBA" id="ARBA00023288"/>
    </source>
</evidence>
<name>A0A5D8QC78_9THEO</name>
<dbReference type="NCBIfam" id="TIGR00363">
    <property type="entry name" value="MetQ/NlpA family lipoprotein"/>
    <property type="match status" value="1"/>
</dbReference>
<gene>
    <name evidence="8" type="ORF">FWJ32_08075</name>
</gene>
<dbReference type="Gene3D" id="3.40.190.10">
    <property type="entry name" value="Periplasmic binding protein-like II"/>
    <property type="match status" value="2"/>
</dbReference>
<evidence type="ECO:0000313" key="8">
    <source>
        <dbReference type="EMBL" id="TZE81694.1"/>
    </source>
</evidence>
<dbReference type="PANTHER" id="PTHR30429:SF0">
    <property type="entry name" value="METHIONINE-BINDING LIPOPROTEIN METQ"/>
    <property type="match status" value="1"/>
</dbReference>
<dbReference type="Proteomes" id="UP000322976">
    <property type="component" value="Unassembled WGS sequence"/>
</dbReference>
<reference evidence="8 9" key="1">
    <citation type="submission" date="2019-08" db="EMBL/GenBank/DDBJ databases">
        <title>Calorimonas adulescens gen. nov., sp. nov., an anaerobic thermophilic bacterium from Sakhalin hot spring.</title>
        <authorList>
            <person name="Khomyakova M.A."/>
            <person name="Merkel A.Y."/>
            <person name="Novikov A."/>
            <person name="Bonch-Osmolovskaya E.A."/>
            <person name="Slobodkin A.I."/>
        </authorList>
    </citation>
    <scope>NUCLEOTIDE SEQUENCE [LARGE SCALE GENOMIC DNA]</scope>
    <source>
        <strain evidence="8 9">A05MB</strain>
    </source>
</reference>
<dbReference type="PIRSF" id="PIRSF002854">
    <property type="entry name" value="MetQ"/>
    <property type="match status" value="1"/>
</dbReference>
<dbReference type="GO" id="GO:0016020">
    <property type="term" value="C:membrane"/>
    <property type="evidence" value="ECO:0007669"/>
    <property type="project" value="UniProtKB-SubCell"/>
</dbReference>
<dbReference type="PROSITE" id="PS51257">
    <property type="entry name" value="PROKAR_LIPOPROTEIN"/>
    <property type="match status" value="1"/>
</dbReference>
<sequence length="280" mass="30686">MKKILLISLIFILLVGLVSGCGSSNTQSSGQPQNQPAETQKEVTLRVGATPVPHAEILEFVKPILKEKGINLEIVEFTDYVQPNKALNDGSIDANFFQHVPYMEEFEKNNNMKLVALVKVHVEPMGVYSKKVKSLEELKDGATISIPNDPTNEGRALLLLQKNGLIKLKDSTSLTATPIDIAENPKNLKFSELDAAQLPRTLQDVDASVINTNFALEAGLNPLKDAIAIEDKDSPYANVLTVRPDNKDDPAIKTLAEVLNSPEVKKFIEDKYQGAIVPAF</sequence>
<accession>A0A5D8QC78</accession>
<dbReference type="Pfam" id="PF03180">
    <property type="entry name" value="Lipoprotein_9"/>
    <property type="match status" value="1"/>
</dbReference>
<dbReference type="RefSeq" id="WP_149545456.1">
    <property type="nucleotide sequence ID" value="NZ_VTPS01000011.1"/>
</dbReference>
<evidence type="ECO:0000313" key="9">
    <source>
        <dbReference type="Proteomes" id="UP000322976"/>
    </source>
</evidence>
<organism evidence="8 9">
    <name type="scientific">Calorimonas adulescens</name>
    <dbReference type="NCBI Taxonomy" id="2606906"/>
    <lineage>
        <taxon>Bacteria</taxon>
        <taxon>Bacillati</taxon>
        <taxon>Bacillota</taxon>
        <taxon>Clostridia</taxon>
        <taxon>Thermoanaerobacterales</taxon>
        <taxon>Thermoanaerobacteraceae</taxon>
        <taxon>Calorimonas</taxon>
    </lineage>
</organism>
<protein>
    <recommendedName>
        <fullName evidence="6">Lipoprotein</fullName>
    </recommendedName>
</protein>
<comment type="caution">
    <text evidence="8">The sequence shown here is derived from an EMBL/GenBank/DDBJ whole genome shotgun (WGS) entry which is preliminary data.</text>
</comment>
<proteinExistence type="inferred from homology"/>
<comment type="subcellular location">
    <subcellularLocation>
        <location evidence="1">Membrane</location>
        <topology evidence="1">Lipid-anchor</topology>
    </subcellularLocation>
</comment>
<feature type="lipid moiety-binding region" description="S-diacylglycerol cysteine" evidence="7">
    <location>
        <position position="21"/>
    </location>
</feature>
<dbReference type="EMBL" id="VTPS01000011">
    <property type="protein sequence ID" value="TZE81694.1"/>
    <property type="molecule type" value="Genomic_DNA"/>
</dbReference>
<keyword evidence="5 6" id="KW-0449">Lipoprotein</keyword>
<dbReference type="AlphaFoldDB" id="A0A5D8QC78"/>
<dbReference type="CDD" id="cd13597">
    <property type="entry name" value="PBP2_lipoprotein_Tp32"/>
    <property type="match status" value="1"/>
</dbReference>
<keyword evidence="9" id="KW-1185">Reference proteome</keyword>
<dbReference type="InterPro" id="IPR004872">
    <property type="entry name" value="Lipoprotein_NlpA"/>
</dbReference>
<keyword evidence="2" id="KW-0732">Signal</keyword>
<evidence type="ECO:0000256" key="1">
    <source>
        <dbReference type="ARBA" id="ARBA00004635"/>
    </source>
</evidence>
<evidence type="ECO:0000256" key="7">
    <source>
        <dbReference type="PIRSR" id="PIRSR002854-1"/>
    </source>
</evidence>
<keyword evidence="4" id="KW-0564">Palmitate</keyword>
<keyword evidence="3" id="KW-0472">Membrane</keyword>
<comment type="similarity">
    <text evidence="6">Belongs to the nlpA lipoprotein family.</text>
</comment>
<evidence type="ECO:0000256" key="3">
    <source>
        <dbReference type="ARBA" id="ARBA00023136"/>
    </source>
</evidence>
<evidence type="ECO:0000256" key="4">
    <source>
        <dbReference type="ARBA" id="ARBA00023139"/>
    </source>
</evidence>
<dbReference type="SUPFAM" id="SSF53850">
    <property type="entry name" value="Periplasmic binding protein-like II"/>
    <property type="match status" value="1"/>
</dbReference>
<evidence type="ECO:0000256" key="6">
    <source>
        <dbReference type="PIRNR" id="PIRNR002854"/>
    </source>
</evidence>
<dbReference type="PANTHER" id="PTHR30429">
    <property type="entry name" value="D-METHIONINE-BINDING LIPOPROTEIN METQ"/>
    <property type="match status" value="1"/>
</dbReference>
<evidence type="ECO:0000256" key="2">
    <source>
        <dbReference type="ARBA" id="ARBA00022729"/>
    </source>
</evidence>